<keyword evidence="2" id="KW-0813">Transport</keyword>
<dbReference type="GeneID" id="102802954"/>
<accession>A0ABM0LZA2</accession>
<evidence type="ECO:0000256" key="3">
    <source>
        <dbReference type="ARBA" id="ARBA00023242"/>
    </source>
</evidence>
<evidence type="ECO:0000313" key="5">
    <source>
        <dbReference type="Proteomes" id="UP000694865"/>
    </source>
</evidence>
<keyword evidence="3" id="KW-0539">Nucleus</keyword>
<dbReference type="SUPFAM" id="SSF50978">
    <property type="entry name" value="WD40 repeat-like"/>
    <property type="match status" value="1"/>
</dbReference>
<reference evidence="6" key="1">
    <citation type="submission" date="2025-08" db="UniProtKB">
        <authorList>
            <consortium name="RefSeq"/>
        </authorList>
    </citation>
    <scope>IDENTIFICATION</scope>
    <source>
        <tissue evidence="6">Testes</tissue>
    </source>
</reference>
<dbReference type="InterPro" id="IPR014908">
    <property type="entry name" value="Nucleoporin_Nup133/Nup155_N"/>
</dbReference>
<feature type="domain" description="Nucleoporin Nup133/Nup155-like N-terminal" evidence="4">
    <location>
        <begin position="71"/>
        <end position="434"/>
    </location>
</feature>
<proteinExistence type="predicted"/>
<dbReference type="Pfam" id="PF08801">
    <property type="entry name" value="Nucleoporin_N"/>
    <property type="match status" value="1"/>
</dbReference>
<evidence type="ECO:0000256" key="2">
    <source>
        <dbReference type="ARBA" id="ARBA00022448"/>
    </source>
</evidence>
<dbReference type="PANTHER" id="PTHR10350">
    <property type="entry name" value="NUCLEAR PORE COMPLEX PROTEIN NUP155"/>
    <property type="match status" value="1"/>
</dbReference>
<sequence>MMTTMANTQEVLENAARQVDIHLQQDKAYPEFSELLKVVHHGHASTSGTSELDYPALTSPAIGLGQLPLISQVKKVPLPNELVEQFGHMQCNCMMGIFSDIRRAWLTIDSDIFVWSYEDGSDLAYFDGLNETVLSVGLVKPKPGIFQSHIRYLLCLTTPVDIVLLGVSFSKPQHGTMDEYSLGEMHLLPEPLFSIPTDNVFMLEVVGTEKGRIFMAGKDGCLYELLYQAEDGWFSRKCRKINHSTSKLSFLVPSFLNFTFSEDDPVVQISVDNTRNILYTRSEKGTIQVYDLGTDGMGMGRVAAVTQSTTVHNAALTARTIERSNFKPIVHISAIPTTESYNVHLVAVTQSGVRLYFSTAPFNNLHARPSMLALVHVRLPPGFTATAAPQRPSNVHKAYYKQGTLLLCCGQSEDMDSVWCINPDSFPFQRPLMETQ</sequence>
<dbReference type="PANTHER" id="PTHR10350:SF6">
    <property type="entry name" value="NUCLEAR PORE COMPLEX PROTEIN NUP155"/>
    <property type="match status" value="1"/>
</dbReference>
<feature type="non-terminal residue" evidence="6">
    <location>
        <position position="436"/>
    </location>
</feature>
<comment type="subcellular location">
    <subcellularLocation>
        <location evidence="1">Nucleus</location>
    </subcellularLocation>
</comment>
<dbReference type="Proteomes" id="UP000694865">
    <property type="component" value="Unplaced"/>
</dbReference>
<evidence type="ECO:0000256" key="1">
    <source>
        <dbReference type="ARBA" id="ARBA00004123"/>
    </source>
</evidence>
<gene>
    <name evidence="6" type="primary">LOC102802954</name>
</gene>
<keyword evidence="5" id="KW-1185">Reference proteome</keyword>
<name>A0ABM0LZA2_SACKO</name>
<evidence type="ECO:0000313" key="6">
    <source>
        <dbReference type="RefSeq" id="XP_006813093.1"/>
    </source>
</evidence>
<dbReference type="RefSeq" id="XP_006813093.1">
    <property type="nucleotide sequence ID" value="XM_006813030.1"/>
</dbReference>
<organism evidence="5 6">
    <name type="scientific">Saccoglossus kowalevskii</name>
    <name type="common">Acorn worm</name>
    <dbReference type="NCBI Taxonomy" id="10224"/>
    <lineage>
        <taxon>Eukaryota</taxon>
        <taxon>Metazoa</taxon>
        <taxon>Hemichordata</taxon>
        <taxon>Enteropneusta</taxon>
        <taxon>Harrimaniidae</taxon>
        <taxon>Saccoglossus</taxon>
    </lineage>
</organism>
<protein>
    <submittedName>
        <fullName evidence="6">Nuclear pore complex protein Nup155-like</fullName>
    </submittedName>
</protein>
<dbReference type="InterPro" id="IPR004870">
    <property type="entry name" value="Nucleoporin_Nup155"/>
</dbReference>
<dbReference type="InterPro" id="IPR036322">
    <property type="entry name" value="WD40_repeat_dom_sf"/>
</dbReference>
<evidence type="ECO:0000259" key="4">
    <source>
        <dbReference type="Pfam" id="PF08801"/>
    </source>
</evidence>